<feature type="transmembrane region" description="Helical" evidence="5">
    <location>
        <begin position="380"/>
        <end position="402"/>
    </location>
</feature>
<feature type="transmembrane region" description="Helical" evidence="5">
    <location>
        <begin position="231"/>
        <end position="248"/>
    </location>
</feature>
<reference evidence="7 8" key="1">
    <citation type="submission" date="2018-12" db="EMBL/GenBank/DDBJ databases">
        <authorList>
            <consortium name="Pathogen Informatics"/>
        </authorList>
    </citation>
    <scope>NUCLEOTIDE SEQUENCE [LARGE SCALE GENOMIC DNA]</scope>
    <source>
        <strain evidence="7 8">NCTC9419</strain>
    </source>
</reference>
<dbReference type="EMBL" id="LR134155">
    <property type="protein sequence ID" value="VEA70849.1"/>
    <property type="molecule type" value="Genomic_DNA"/>
</dbReference>
<feature type="transmembrane region" description="Helical" evidence="5">
    <location>
        <begin position="94"/>
        <end position="113"/>
    </location>
</feature>
<evidence type="ECO:0000256" key="4">
    <source>
        <dbReference type="ARBA" id="ARBA00023136"/>
    </source>
</evidence>
<dbReference type="GO" id="GO:0016874">
    <property type="term" value="F:ligase activity"/>
    <property type="evidence" value="ECO:0007669"/>
    <property type="project" value="UniProtKB-KW"/>
</dbReference>
<keyword evidence="4 5" id="KW-0472">Membrane</keyword>
<evidence type="ECO:0000259" key="6">
    <source>
        <dbReference type="Pfam" id="PF04932"/>
    </source>
</evidence>
<evidence type="ECO:0000256" key="3">
    <source>
        <dbReference type="ARBA" id="ARBA00022989"/>
    </source>
</evidence>
<dbReference type="InterPro" id="IPR007016">
    <property type="entry name" value="O-antigen_ligase-rel_domated"/>
</dbReference>
<dbReference type="InterPro" id="IPR051533">
    <property type="entry name" value="WaaL-like"/>
</dbReference>
<organism evidence="7 8">
    <name type="scientific">Serratia rubidaea</name>
    <name type="common">Serratia marinorubra</name>
    <dbReference type="NCBI Taxonomy" id="61652"/>
    <lineage>
        <taxon>Bacteria</taxon>
        <taxon>Pseudomonadati</taxon>
        <taxon>Pseudomonadota</taxon>
        <taxon>Gammaproteobacteria</taxon>
        <taxon>Enterobacterales</taxon>
        <taxon>Yersiniaceae</taxon>
        <taxon>Serratia</taxon>
    </lineage>
</organism>
<dbReference type="PROSITE" id="PS51257">
    <property type="entry name" value="PROKAR_LIPOPROTEIN"/>
    <property type="match status" value="1"/>
</dbReference>
<feature type="domain" description="O-antigen ligase-related" evidence="6">
    <location>
        <begin position="190"/>
        <end position="346"/>
    </location>
</feature>
<dbReference type="STRING" id="61652.AXX16_0638"/>
<dbReference type="PANTHER" id="PTHR37422">
    <property type="entry name" value="TEICHURONIC ACID BIOSYNTHESIS PROTEIN TUAE"/>
    <property type="match status" value="1"/>
</dbReference>
<name>A0A447QLJ2_SERRU</name>
<feature type="transmembrane region" description="Helical" evidence="5">
    <location>
        <begin position="160"/>
        <end position="178"/>
    </location>
</feature>
<feature type="transmembrane region" description="Helical" evidence="5">
    <location>
        <begin position="185"/>
        <end position="211"/>
    </location>
</feature>
<evidence type="ECO:0000256" key="5">
    <source>
        <dbReference type="SAM" id="Phobius"/>
    </source>
</evidence>
<feature type="transmembrane region" description="Helical" evidence="5">
    <location>
        <begin position="12"/>
        <end position="30"/>
    </location>
</feature>
<feature type="transmembrane region" description="Helical" evidence="5">
    <location>
        <begin position="122"/>
        <end position="140"/>
    </location>
</feature>
<feature type="transmembrane region" description="Helical" evidence="5">
    <location>
        <begin position="62"/>
        <end position="82"/>
    </location>
</feature>
<protein>
    <submittedName>
        <fullName evidence="7">O-antigen ligase</fullName>
    </submittedName>
</protein>
<feature type="transmembrane region" description="Helical" evidence="5">
    <location>
        <begin position="36"/>
        <end position="55"/>
    </location>
</feature>
<evidence type="ECO:0000256" key="1">
    <source>
        <dbReference type="ARBA" id="ARBA00004141"/>
    </source>
</evidence>
<accession>A0A447QLJ2</accession>
<sequence>MLTNKTPHPAFSYLIFLGCAIAFCSTPFDSHLGKDIFYISSYIALLSFIINFKFYTKDCKKLILPALFLLAGLASVLWVAYFKQPGDYINIYRAYTSSGKLQIATAFILAIAINNRINIRENLAIIVILTGIAMNAYAIYQGIWLKAERVELNFDRATAAAYIITAINLVVMYAVLTLKNRYRFYIYAIAFLLTYASIILTATRAAMLVYPIALGMSIFINKDSLTFKNKVTLSLSLAAIFTLCFFIFRSEITQRVDNLKTDLQLSDQPQRENSIISRLSMQKVGMQAGNIAPLGQSAEHRATEITTMVNQNPLLSGVLPYLTVHMHNELVETYSIKGAWGVVILLALYIGLIHYSFSYGRNPALFSVALTLFAYGCSDVLFFSSEATIVFCLAIIFSILICKKVDKTGIQP</sequence>
<proteinExistence type="predicted"/>
<dbReference type="GO" id="GO:0016020">
    <property type="term" value="C:membrane"/>
    <property type="evidence" value="ECO:0007669"/>
    <property type="project" value="UniProtKB-SubCell"/>
</dbReference>
<evidence type="ECO:0000256" key="2">
    <source>
        <dbReference type="ARBA" id="ARBA00022692"/>
    </source>
</evidence>
<dbReference type="Proteomes" id="UP000271603">
    <property type="component" value="Chromosome"/>
</dbReference>
<dbReference type="AlphaFoldDB" id="A0A447QLJ2"/>
<keyword evidence="3 5" id="KW-1133">Transmembrane helix</keyword>
<evidence type="ECO:0000313" key="7">
    <source>
        <dbReference type="EMBL" id="VEA70849.1"/>
    </source>
</evidence>
<comment type="subcellular location">
    <subcellularLocation>
        <location evidence="1">Membrane</location>
        <topology evidence="1">Multi-pass membrane protein</topology>
    </subcellularLocation>
</comment>
<gene>
    <name evidence="7" type="primary">rfaL</name>
    <name evidence="7" type="ORF">NCTC9419_02365</name>
</gene>
<dbReference type="PANTHER" id="PTHR37422:SF17">
    <property type="entry name" value="O-ANTIGEN LIGASE"/>
    <property type="match status" value="1"/>
</dbReference>
<evidence type="ECO:0000313" key="8">
    <source>
        <dbReference type="Proteomes" id="UP000271603"/>
    </source>
</evidence>
<feature type="transmembrane region" description="Helical" evidence="5">
    <location>
        <begin position="339"/>
        <end position="360"/>
    </location>
</feature>
<keyword evidence="7" id="KW-0436">Ligase</keyword>
<keyword evidence="2 5" id="KW-0812">Transmembrane</keyword>
<dbReference type="Pfam" id="PF04932">
    <property type="entry name" value="Wzy_C"/>
    <property type="match status" value="1"/>
</dbReference>